<keyword evidence="2" id="KW-1185">Reference proteome</keyword>
<name>A0ABU8KG63_9HYPH</name>
<dbReference type="InterPro" id="IPR015943">
    <property type="entry name" value="WD40/YVTN_repeat-like_dom_sf"/>
</dbReference>
<protein>
    <submittedName>
        <fullName evidence="1">YncE family protein</fullName>
    </submittedName>
</protein>
<dbReference type="PANTHER" id="PTHR47197:SF3">
    <property type="entry name" value="DIHYDRO-HEME D1 DEHYDROGENASE"/>
    <property type="match status" value="1"/>
</dbReference>
<reference evidence="1 2" key="1">
    <citation type="submission" date="2022-12" db="EMBL/GenBank/DDBJ databases">
        <authorList>
            <person name="Muema E."/>
        </authorList>
    </citation>
    <scope>NUCLEOTIDE SEQUENCE [LARGE SCALE GENOMIC DNA]</scope>
    <source>
        <strain evidence="2">1330</strain>
    </source>
</reference>
<sequence>MRTAIMAFAIAAMTQAATDVCQAADAPLIQVQRIPLENVRGRIDHMAVDIAGNRLFVAELGNDSVDMVDLKSGKATGRISNLKEPQGIAYLSDGDLIVVANAGDRSVRFFRAADLAPVGTVALGEDADDIRTDTAGGRVLVGYGNGGLAEIEPTNRSLVSEIKLAGHPEGFEIDRKANRAFVNVPDGRQVAVLDLRSGKQVSTWKFTSLNGNFPMARVGSGGPVAVVFRSPPKLVLLDPATGSVEQSVDVCGDADDVFFDGKRQQFYVSCGDGEIDVIERDANALKTIGNVGTSAGARTSLFVPELDRLFVAARAGWFESQAAILVFRPSP</sequence>
<dbReference type="SUPFAM" id="SSF50969">
    <property type="entry name" value="YVTN repeat-like/Quinoprotein amine dehydrogenase"/>
    <property type="match status" value="1"/>
</dbReference>
<comment type="caution">
    <text evidence="1">The sequence shown here is derived from an EMBL/GenBank/DDBJ whole genome shotgun (WGS) entry which is preliminary data.</text>
</comment>
<dbReference type="RefSeq" id="WP_337094417.1">
    <property type="nucleotide sequence ID" value="NZ_JAPYKO010000012.1"/>
</dbReference>
<evidence type="ECO:0000313" key="2">
    <source>
        <dbReference type="Proteomes" id="UP001366503"/>
    </source>
</evidence>
<dbReference type="Proteomes" id="UP001366503">
    <property type="component" value="Unassembled WGS sequence"/>
</dbReference>
<dbReference type="Gene3D" id="2.130.10.10">
    <property type="entry name" value="YVTN repeat-like/Quinoprotein amine dehydrogenase"/>
    <property type="match status" value="2"/>
</dbReference>
<dbReference type="InterPro" id="IPR051200">
    <property type="entry name" value="Host-pathogen_enzymatic-act"/>
</dbReference>
<organism evidence="1 2">
    <name type="scientific">Mesorhizobium argentiipisi</name>
    <dbReference type="NCBI Taxonomy" id="3015175"/>
    <lineage>
        <taxon>Bacteria</taxon>
        <taxon>Pseudomonadati</taxon>
        <taxon>Pseudomonadota</taxon>
        <taxon>Alphaproteobacteria</taxon>
        <taxon>Hyphomicrobiales</taxon>
        <taxon>Phyllobacteriaceae</taxon>
        <taxon>Mesorhizobium</taxon>
    </lineage>
</organism>
<dbReference type="PANTHER" id="PTHR47197">
    <property type="entry name" value="PROTEIN NIRF"/>
    <property type="match status" value="1"/>
</dbReference>
<proteinExistence type="predicted"/>
<gene>
    <name evidence="1" type="ORF">O7A05_18430</name>
</gene>
<accession>A0ABU8KG63</accession>
<dbReference type="EMBL" id="JAPYKO010000012">
    <property type="protein sequence ID" value="MEI9404126.1"/>
    <property type="molecule type" value="Genomic_DNA"/>
</dbReference>
<dbReference type="InterPro" id="IPR011044">
    <property type="entry name" value="Quino_amine_DH_bsu"/>
</dbReference>
<evidence type="ECO:0000313" key="1">
    <source>
        <dbReference type="EMBL" id="MEI9404126.1"/>
    </source>
</evidence>